<feature type="transmembrane region" description="Helical" evidence="32">
    <location>
        <begin position="118"/>
        <end position="142"/>
    </location>
</feature>
<evidence type="ECO:0000256" key="32">
    <source>
        <dbReference type="SAM" id="Phobius"/>
    </source>
</evidence>
<dbReference type="GO" id="GO:0005886">
    <property type="term" value="C:plasma membrane"/>
    <property type="evidence" value="ECO:0007669"/>
    <property type="project" value="UniProtKB-SubCell"/>
</dbReference>
<evidence type="ECO:0000256" key="10">
    <source>
        <dbReference type="ARBA" id="ARBA00023065"/>
    </source>
</evidence>
<dbReference type="Gene3D" id="1.20.1530.20">
    <property type="match status" value="1"/>
</dbReference>
<evidence type="ECO:0000256" key="7">
    <source>
        <dbReference type="ARBA" id="ARBA00022989"/>
    </source>
</evidence>
<keyword evidence="10" id="KW-0406">Ion transport</keyword>
<accession>A0A6J2L977</accession>
<keyword evidence="6" id="KW-0769">Symport</keyword>
<dbReference type="InParanoid" id="A0A6J2L977"/>
<evidence type="ECO:0000256" key="12">
    <source>
        <dbReference type="ARBA" id="ARBA00023180"/>
    </source>
</evidence>
<keyword evidence="9" id="KW-0445">Lipid transport</keyword>
<feature type="transmembrane region" description="Helical" evidence="32">
    <location>
        <begin position="60"/>
        <end position="79"/>
    </location>
</feature>
<dbReference type="Proteomes" id="UP000504628">
    <property type="component" value="Chromosome 1"/>
</dbReference>
<evidence type="ECO:0000256" key="28">
    <source>
        <dbReference type="ARBA" id="ARBA00075177"/>
    </source>
</evidence>
<evidence type="ECO:0000256" key="3">
    <source>
        <dbReference type="ARBA" id="ARBA00022448"/>
    </source>
</evidence>
<dbReference type="PANTHER" id="PTHR10361">
    <property type="entry name" value="SODIUM-BILE ACID COTRANSPORTER"/>
    <property type="match status" value="1"/>
</dbReference>
<dbReference type="GO" id="GO:0008508">
    <property type="term" value="F:bile acid:sodium symporter activity"/>
    <property type="evidence" value="ECO:0007669"/>
    <property type="project" value="TreeGrafter"/>
</dbReference>
<evidence type="ECO:0000256" key="13">
    <source>
        <dbReference type="ARBA" id="ARBA00023201"/>
    </source>
</evidence>
<comment type="catalytic activity">
    <reaction evidence="22">
        <text>tauronorcholate(out) + 2 Na(+)(out) = tauronorcholate(in) + 2 Na(+)(in)</text>
        <dbReference type="Rhea" id="RHEA:71915"/>
        <dbReference type="ChEBI" id="CHEBI:29101"/>
        <dbReference type="ChEBI" id="CHEBI:191405"/>
    </reaction>
</comment>
<dbReference type="PANTHER" id="PTHR10361:SF40">
    <property type="entry name" value="HEPATIC SODIUM_BILE ACID COTRANSPORTER"/>
    <property type="match status" value="1"/>
</dbReference>
<evidence type="ECO:0000256" key="31">
    <source>
        <dbReference type="ARBA" id="ARBA00082917"/>
    </source>
</evidence>
<dbReference type="InterPro" id="IPR004710">
    <property type="entry name" value="Bilac:Na_transpt"/>
</dbReference>
<keyword evidence="5 32" id="KW-0812">Transmembrane</keyword>
<keyword evidence="13" id="KW-0739">Sodium transport</keyword>
<evidence type="ECO:0000256" key="20">
    <source>
        <dbReference type="ARBA" id="ARBA00048327"/>
    </source>
</evidence>
<feature type="transmembrane region" description="Helical" evidence="32">
    <location>
        <begin position="25"/>
        <end position="48"/>
    </location>
</feature>
<comment type="function">
    <text evidence="26">As a major transporter of conjugated bile salts from plasma into the hepatocyte, it plays a key role in the enterohepatic circulation of bile salts necessary for the solubilization and absorption of dietary fat and fat-soluble vitamins. It is strictly dependent on the extracellular presence of sodium. It exhibits broad substrate specificity and transports various bile acids, such as taurocholate, cholate, as well as non-bile acid organic compounds, such as estrone sulfate. Works collaboratively with the ileal transporter (NTCP2), the organic solute transporter (OST), and the bile salt export pump (BSEP), to ensure efficacious biological recycling of bile acids during enterohepatic circulation.</text>
</comment>
<reference evidence="34" key="1">
    <citation type="submission" date="2025-08" db="UniProtKB">
        <authorList>
            <consortium name="RefSeq"/>
        </authorList>
    </citation>
    <scope>IDENTIFICATION</scope>
    <source>
        <tissue evidence="34">Muscle</tissue>
    </source>
</reference>
<evidence type="ECO:0000256" key="5">
    <source>
        <dbReference type="ARBA" id="ARBA00022692"/>
    </source>
</evidence>
<protein>
    <recommendedName>
        <fullName evidence="27">Hepatic sodium/bile acid cotransporter</fullName>
    </recommendedName>
    <alternativeName>
        <fullName evidence="29">Na(+)/bile acid cotransporter</fullName>
    </alternativeName>
    <alternativeName>
        <fullName evidence="28">Na(+)/taurocholate transport protein</fullName>
    </alternativeName>
    <alternativeName>
        <fullName evidence="30">Sodium/taurocholate cotransporting polypeptide</fullName>
    </alternativeName>
    <alternativeName>
        <fullName evidence="31">Solute carrier family 10 member 1</fullName>
    </alternativeName>
</protein>
<evidence type="ECO:0000256" key="4">
    <source>
        <dbReference type="ARBA" id="ARBA00022475"/>
    </source>
</evidence>
<keyword evidence="33" id="KW-1185">Reference proteome</keyword>
<dbReference type="InterPro" id="IPR002657">
    <property type="entry name" value="BilAc:Na_symport/Acr3"/>
</dbReference>
<evidence type="ECO:0000256" key="9">
    <source>
        <dbReference type="ARBA" id="ARBA00023055"/>
    </source>
</evidence>
<keyword evidence="7 32" id="KW-1133">Transmembrane helix</keyword>
<evidence type="ECO:0000256" key="17">
    <source>
        <dbReference type="ARBA" id="ARBA00047596"/>
    </source>
</evidence>
<evidence type="ECO:0000256" key="22">
    <source>
        <dbReference type="ARBA" id="ARBA00049276"/>
    </source>
</evidence>
<keyword evidence="11 32" id="KW-0472">Membrane</keyword>
<proteinExistence type="inferred from homology"/>
<comment type="catalytic activity">
    <reaction evidence="20">
        <text>taurocholate(out) + 2 Na(+)(out) = taurocholate(in) + 2 Na(+)(in)</text>
        <dbReference type="Rhea" id="RHEA:71875"/>
        <dbReference type="ChEBI" id="CHEBI:29101"/>
        <dbReference type="ChEBI" id="CHEBI:36257"/>
    </reaction>
</comment>
<comment type="catalytic activity">
    <reaction evidence="19">
        <text>tauro-beta-muricholate(out) + 2 Na(+)(out) = tauro-beta-muricholate(in) + 2 Na(+)(in)</text>
        <dbReference type="Rhea" id="RHEA:72179"/>
        <dbReference type="ChEBI" id="CHEBI:29101"/>
        <dbReference type="ChEBI" id="CHEBI:133064"/>
    </reaction>
</comment>
<keyword evidence="12" id="KW-0325">Glycoprotein</keyword>
<evidence type="ECO:0000256" key="21">
    <source>
        <dbReference type="ARBA" id="ARBA00048338"/>
    </source>
</evidence>
<organism evidence="33 34">
    <name type="scientific">Phyllostomus discolor</name>
    <name type="common">pale spear-nosed bat</name>
    <dbReference type="NCBI Taxonomy" id="89673"/>
    <lineage>
        <taxon>Eukaryota</taxon>
        <taxon>Metazoa</taxon>
        <taxon>Chordata</taxon>
        <taxon>Craniata</taxon>
        <taxon>Vertebrata</taxon>
        <taxon>Euteleostomi</taxon>
        <taxon>Mammalia</taxon>
        <taxon>Eutheria</taxon>
        <taxon>Laurasiatheria</taxon>
        <taxon>Chiroptera</taxon>
        <taxon>Yangochiroptera</taxon>
        <taxon>Phyllostomidae</taxon>
        <taxon>Phyllostominae</taxon>
        <taxon>Phyllostomus</taxon>
    </lineage>
</organism>
<evidence type="ECO:0000313" key="34">
    <source>
        <dbReference type="RefSeq" id="XP_028362140.2"/>
    </source>
</evidence>
<feature type="transmembrane region" description="Helical" evidence="32">
    <location>
        <begin position="154"/>
        <end position="175"/>
    </location>
</feature>
<dbReference type="Pfam" id="PF01758">
    <property type="entry name" value="SBF"/>
    <property type="match status" value="1"/>
</dbReference>
<comment type="catalytic activity">
    <reaction evidence="17">
        <text>tauroursodeoxycholate(out) + 2 Na(+)(out) = tauroursodeoxycholate(in) + 2 Na(+)(in)</text>
        <dbReference type="Rhea" id="RHEA:71927"/>
        <dbReference type="ChEBI" id="CHEBI:29101"/>
        <dbReference type="ChEBI" id="CHEBI:132028"/>
    </reaction>
</comment>
<dbReference type="FunCoup" id="A0A6J2L977">
    <property type="interactions" value="53"/>
</dbReference>
<comment type="subcellular location">
    <subcellularLocation>
        <location evidence="1">Cell membrane</location>
        <topology evidence="1">Multi-pass membrane protein</topology>
    </subcellularLocation>
</comment>
<dbReference type="GeneID" id="114492155"/>
<dbReference type="CTD" id="6554"/>
<evidence type="ECO:0000256" key="14">
    <source>
        <dbReference type="ARBA" id="ARBA00034215"/>
    </source>
</evidence>
<evidence type="ECO:0000313" key="33">
    <source>
        <dbReference type="Proteomes" id="UP000504628"/>
    </source>
</evidence>
<dbReference type="FunFam" id="1.20.1530.20:FF:000016">
    <property type="entry name" value="Solute carrier family 10 member 1"/>
    <property type="match status" value="1"/>
</dbReference>
<feature type="transmembrane region" description="Helical" evidence="32">
    <location>
        <begin position="187"/>
        <end position="208"/>
    </location>
</feature>
<keyword evidence="4" id="KW-1003">Cell membrane</keyword>
<dbReference type="KEGG" id="pdic:114492155"/>
<comment type="catalytic activity">
    <reaction evidence="18">
        <text>taurodeoxycholate(out) + 2 Na(+)(out) = taurodeoxycholate(in) + 2 Na(+)(in)</text>
        <dbReference type="Rhea" id="RHEA:72087"/>
        <dbReference type="ChEBI" id="CHEBI:29101"/>
        <dbReference type="ChEBI" id="CHEBI:36261"/>
    </reaction>
</comment>
<evidence type="ECO:0000256" key="11">
    <source>
        <dbReference type="ARBA" id="ARBA00023136"/>
    </source>
</evidence>
<keyword evidence="3" id="KW-0813">Transport</keyword>
<evidence type="ECO:0000256" key="16">
    <source>
        <dbReference type="ARBA" id="ARBA00047311"/>
    </source>
</evidence>
<evidence type="ECO:0000256" key="8">
    <source>
        <dbReference type="ARBA" id="ARBA00023053"/>
    </source>
</evidence>
<comment type="catalytic activity">
    <reaction evidence="24">
        <text>taurohyodeoxycholate(out) + 2 Na(+)(out) = taurohyodeoxycholate(in) + 2 Na(+)(in)</text>
        <dbReference type="Rhea" id="RHEA:72167"/>
        <dbReference type="ChEBI" id="CHEBI:29101"/>
        <dbReference type="ChEBI" id="CHEBI:191407"/>
    </reaction>
</comment>
<dbReference type="NCBIfam" id="TIGR00841">
    <property type="entry name" value="bass"/>
    <property type="match status" value="1"/>
</dbReference>
<evidence type="ECO:0000256" key="2">
    <source>
        <dbReference type="ARBA" id="ARBA00006528"/>
    </source>
</evidence>
<evidence type="ECO:0000256" key="27">
    <source>
        <dbReference type="ARBA" id="ARBA00073206"/>
    </source>
</evidence>
<evidence type="ECO:0000256" key="29">
    <source>
        <dbReference type="ARBA" id="ARBA00075246"/>
    </source>
</evidence>
<evidence type="ECO:0000256" key="25">
    <source>
        <dbReference type="ARBA" id="ARBA00052405"/>
    </source>
</evidence>
<evidence type="ECO:0000256" key="15">
    <source>
        <dbReference type="ARBA" id="ARBA00034231"/>
    </source>
</evidence>
<feature type="transmembrane region" description="Helical" evidence="32">
    <location>
        <begin position="228"/>
        <end position="246"/>
    </location>
</feature>
<comment type="catalytic activity">
    <reaction evidence="21">
        <text>taurochenodeoxycholate(out) + 2 Na(+)(out) = taurochenodeoxycholate(in) + 2 Na(+)(in)</text>
        <dbReference type="Rhea" id="RHEA:71923"/>
        <dbReference type="ChEBI" id="CHEBI:9407"/>
        <dbReference type="ChEBI" id="CHEBI:29101"/>
    </reaction>
</comment>
<evidence type="ECO:0000256" key="23">
    <source>
        <dbReference type="ARBA" id="ARBA00051799"/>
    </source>
</evidence>
<comment type="catalytic activity">
    <reaction evidence="14">
        <text>glycocholate(out) + 2 Na(+)(out) = glycocholate(in) + 2 Na(+)(in)</text>
        <dbReference type="Rhea" id="RHEA:71935"/>
        <dbReference type="ChEBI" id="CHEBI:29101"/>
        <dbReference type="ChEBI" id="CHEBI:29746"/>
    </reaction>
</comment>
<sequence length="375" mass="40814">METLNVSAPYNFSLPPNFGKRPTDLALSTMLVFLLIIMMFSLGCTMEFSKIKAHFWKPKGVAIALVAQYGIMPLTAFALGKIFRLNNIEALAILICGCSPGGSLSNLFSLAAKGDMNLSIVMTTCFHFFALGMMPLLLYVYSRGIYDGNLKNKVPYGGIVLSLVVVLTPCTLGIFLKSKRPQYARYVIKAGMIIVLLLSVAVTALSVINVGRSILFVMTPHLWATSSLMPFIGFLLGFLLSTLFRLNGQCSRTVSMETGCQNVQLCTAILNVTFSPEVIGPLFFFPLLYMICQYGEGLLLIALFRCYEKIKLSKDKTKMIYTAAATEETTPAALGNGSTPKEECCSSTAYPCLSGLDSGQEIWKAGTVNCGEKVA</sequence>
<dbReference type="InterPro" id="IPR038770">
    <property type="entry name" value="Na+/solute_symporter_sf"/>
</dbReference>
<comment type="similarity">
    <text evidence="2">Belongs to the bile acid:sodium symporter (BASS) (TC 2.A.28) family.</text>
</comment>
<comment type="catalytic activity">
    <reaction evidence="16">
        <text>tauroallocholate(out) + 2 Na(+)(out) = tauroallocholate(in) + 2 Na(+)(in)</text>
        <dbReference type="Rhea" id="RHEA:51840"/>
        <dbReference type="ChEBI" id="CHEBI:29101"/>
        <dbReference type="ChEBI" id="CHEBI:191406"/>
    </reaction>
</comment>
<comment type="catalytic activity">
    <reaction evidence="25">
        <text>estrone 3-sulfate(out) + 2 Na(+)(out) = estrone 3-sulfate(in) + 2 Na(+)(in)</text>
        <dbReference type="Rhea" id="RHEA:71083"/>
        <dbReference type="ChEBI" id="CHEBI:29101"/>
        <dbReference type="ChEBI" id="CHEBI:60050"/>
    </reaction>
</comment>
<comment type="catalytic activity">
    <reaction evidence="15">
        <text>cholate(out) + 2 Na(+)(out) = cholate(in) + 2 Na(+)(in)</text>
        <dbReference type="Rhea" id="RHEA:71911"/>
        <dbReference type="ChEBI" id="CHEBI:29101"/>
        <dbReference type="ChEBI" id="CHEBI:29747"/>
    </reaction>
</comment>
<evidence type="ECO:0000256" key="1">
    <source>
        <dbReference type="ARBA" id="ARBA00004651"/>
    </source>
</evidence>
<evidence type="ECO:0000256" key="6">
    <source>
        <dbReference type="ARBA" id="ARBA00022847"/>
    </source>
</evidence>
<comment type="catalytic activity">
    <reaction evidence="23">
        <text>taurohyocholate(out) + 2 Na(+)(out) = taurohyocholate(in) + 2 Na(+)(in)</text>
        <dbReference type="Rhea" id="RHEA:72171"/>
        <dbReference type="ChEBI" id="CHEBI:29101"/>
        <dbReference type="ChEBI" id="CHEBI:58874"/>
    </reaction>
</comment>
<evidence type="ECO:0000256" key="26">
    <source>
        <dbReference type="ARBA" id="ARBA00056510"/>
    </source>
</evidence>
<dbReference type="OrthoDB" id="203097at2759"/>
<dbReference type="AlphaFoldDB" id="A0A6J2L977"/>
<evidence type="ECO:0000256" key="30">
    <source>
        <dbReference type="ARBA" id="ARBA00078029"/>
    </source>
</evidence>
<dbReference type="RefSeq" id="XP_028362140.2">
    <property type="nucleotide sequence ID" value="XM_028506339.2"/>
</dbReference>
<feature type="transmembrane region" description="Helical" evidence="32">
    <location>
        <begin position="91"/>
        <end position="111"/>
    </location>
</feature>
<gene>
    <name evidence="34" type="primary">SLC10A1</name>
</gene>
<evidence type="ECO:0000256" key="19">
    <source>
        <dbReference type="ARBA" id="ARBA00048013"/>
    </source>
</evidence>
<name>A0A6J2L977_9CHIR</name>
<evidence type="ECO:0000256" key="24">
    <source>
        <dbReference type="ARBA" id="ARBA00052374"/>
    </source>
</evidence>
<evidence type="ECO:0000256" key="18">
    <source>
        <dbReference type="ARBA" id="ARBA00047743"/>
    </source>
</evidence>
<keyword evidence="8" id="KW-0915">Sodium</keyword>